<protein>
    <submittedName>
        <fullName evidence="16">TRANSPARENT TESTA 7, CYTOCHROME P450 75B1</fullName>
    </submittedName>
</protein>
<keyword evidence="12 15" id="KW-0472">Membrane</keyword>
<dbReference type="PRINTS" id="PR00385">
    <property type="entry name" value="P450"/>
</dbReference>
<dbReference type="CDD" id="cd20618">
    <property type="entry name" value="CYP71_clan"/>
    <property type="match status" value="1"/>
</dbReference>
<comment type="pathway">
    <text evidence="3">Alkaloid biosynthesis.</text>
</comment>
<accession>A0A9W7J6K2</accession>
<evidence type="ECO:0000256" key="2">
    <source>
        <dbReference type="ARBA" id="ARBA00004167"/>
    </source>
</evidence>
<keyword evidence="7 13" id="KW-0479">Metal-binding</keyword>
<comment type="subcellular location">
    <subcellularLocation>
        <location evidence="2">Membrane</location>
        <topology evidence="2">Single-pass membrane protein</topology>
    </subcellularLocation>
</comment>
<keyword evidence="6 15" id="KW-0812">Transmembrane</keyword>
<organism evidence="16 17">
    <name type="scientific">Hibiscus trionum</name>
    <name type="common">Flower of an hour</name>
    <dbReference type="NCBI Taxonomy" id="183268"/>
    <lineage>
        <taxon>Eukaryota</taxon>
        <taxon>Viridiplantae</taxon>
        <taxon>Streptophyta</taxon>
        <taxon>Embryophyta</taxon>
        <taxon>Tracheophyta</taxon>
        <taxon>Spermatophyta</taxon>
        <taxon>Magnoliopsida</taxon>
        <taxon>eudicotyledons</taxon>
        <taxon>Gunneridae</taxon>
        <taxon>Pentapetalae</taxon>
        <taxon>rosids</taxon>
        <taxon>malvids</taxon>
        <taxon>Malvales</taxon>
        <taxon>Malvaceae</taxon>
        <taxon>Malvoideae</taxon>
        <taxon>Hibiscus</taxon>
    </lineage>
</organism>
<comment type="similarity">
    <text evidence="4 14">Belongs to the cytochrome P450 family.</text>
</comment>
<reference evidence="16" key="1">
    <citation type="submission" date="2023-05" db="EMBL/GenBank/DDBJ databases">
        <title>Genome and transcriptome analyses reveal genes involved in the formation of fine ridges on petal epidermal cells in Hibiscus trionum.</title>
        <authorList>
            <person name="Koshimizu S."/>
            <person name="Masuda S."/>
            <person name="Ishii T."/>
            <person name="Shirasu K."/>
            <person name="Hoshino A."/>
            <person name="Arita M."/>
        </authorList>
    </citation>
    <scope>NUCLEOTIDE SEQUENCE</scope>
    <source>
        <strain evidence="16">Hamamatsu line</strain>
    </source>
</reference>
<dbReference type="PROSITE" id="PS00086">
    <property type="entry name" value="CYTOCHROME_P450"/>
    <property type="match status" value="1"/>
</dbReference>
<evidence type="ECO:0000256" key="1">
    <source>
        <dbReference type="ARBA" id="ARBA00001971"/>
    </source>
</evidence>
<gene>
    <name evidence="16" type="ORF">HRI_004398000</name>
</gene>
<evidence type="ECO:0000256" key="11">
    <source>
        <dbReference type="ARBA" id="ARBA00023033"/>
    </source>
</evidence>
<evidence type="ECO:0000256" key="7">
    <source>
        <dbReference type="ARBA" id="ARBA00022723"/>
    </source>
</evidence>
<evidence type="ECO:0000256" key="14">
    <source>
        <dbReference type="RuleBase" id="RU000461"/>
    </source>
</evidence>
<dbReference type="GO" id="GO:0004497">
    <property type="term" value="F:monooxygenase activity"/>
    <property type="evidence" value="ECO:0007669"/>
    <property type="project" value="UniProtKB-KW"/>
</dbReference>
<dbReference type="InterPro" id="IPR001128">
    <property type="entry name" value="Cyt_P450"/>
</dbReference>
<comment type="caution">
    <text evidence="16">The sequence shown here is derived from an EMBL/GenBank/DDBJ whole genome shotgun (WGS) entry which is preliminary data.</text>
</comment>
<dbReference type="Proteomes" id="UP001165190">
    <property type="component" value="Unassembled WGS sequence"/>
</dbReference>
<evidence type="ECO:0000256" key="13">
    <source>
        <dbReference type="PIRSR" id="PIRSR602401-1"/>
    </source>
</evidence>
<evidence type="ECO:0000256" key="3">
    <source>
        <dbReference type="ARBA" id="ARBA00004913"/>
    </source>
</evidence>
<dbReference type="InterPro" id="IPR036396">
    <property type="entry name" value="Cyt_P450_sf"/>
</dbReference>
<feature type="transmembrane region" description="Helical" evidence="15">
    <location>
        <begin position="6"/>
        <end position="27"/>
    </location>
</feature>
<evidence type="ECO:0000256" key="5">
    <source>
        <dbReference type="ARBA" id="ARBA00022617"/>
    </source>
</evidence>
<dbReference type="GO" id="GO:0016020">
    <property type="term" value="C:membrane"/>
    <property type="evidence" value="ECO:0007669"/>
    <property type="project" value="UniProtKB-SubCell"/>
</dbReference>
<keyword evidence="11 14" id="KW-0503">Monooxygenase</keyword>
<dbReference type="PANTHER" id="PTHR47944">
    <property type="entry name" value="CYTOCHROME P450 98A9"/>
    <property type="match status" value="1"/>
</dbReference>
<dbReference type="EMBL" id="BSYR01000048">
    <property type="protein sequence ID" value="GMJ07288.1"/>
    <property type="molecule type" value="Genomic_DNA"/>
</dbReference>
<dbReference type="GO" id="GO:0005506">
    <property type="term" value="F:iron ion binding"/>
    <property type="evidence" value="ECO:0007669"/>
    <property type="project" value="InterPro"/>
</dbReference>
<dbReference type="Gene3D" id="1.10.630.10">
    <property type="entry name" value="Cytochrome P450"/>
    <property type="match status" value="1"/>
</dbReference>
<sequence length="521" mass="59163">MEVAPSWLLLSAVAWLASLSFLSGIFIRWRCKQLEFPPGPKPWPIIGNLNLIGPLPHQSLHKLSQRYGPLMQLKFGSYPVLVASSAEMAKEFLKTHDQIFATRPPHAAGIYVGYNYSDMLWAPYGPHWRQGRKIYLNELLSSKRLESFEYIRVEEMRASVSRLYGLSGEPFVLVEQLTRLSLSNISRMVLGNKCFGVSGDDPLGSDSKVSLQELQEMINEFNFLNGAFNIGDWIPWLAFLDLQGYVKRMKGLKEKLDRFLDLVFDEHKRRKEELGSDFVAQDMVDLLLQLADNPESDLNIKLIHDALRGLAMDAIAAATDSTAVTVEWAISELIKQPQLIGKAAEELDRVIGRERWVEEKDIPQLPYIDAIMKETMRKHPVAPLLAPHMAMEDCNVAGYGIRKGTRVFINTWSIGRDPSMWEQPEEFRPERFLGRNIDVKGRSFDLLPFGAGKRMCPGYNLGLKMIQLSIANLLQAFNWELPDNTKVEDLSMEEAPGITAPRKFPLVAVVEPRLPLHLYEI</sequence>
<dbReference type="GO" id="GO:0020037">
    <property type="term" value="F:heme binding"/>
    <property type="evidence" value="ECO:0007669"/>
    <property type="project" value="InterPro"/>
</dbReference>
<evidence type="ECO:0000256" key="15">
    <source>
        <dbReference type="SAM" id="Phobius"/>
    </source>
</evidence>
<dbReference type="PRINTS" id="PR00463">
    <property type="entry name" value="EP450I"/>
</dbReference>
<keyword evidence="10 13" id="KW-0408">Iron</keyword>
<evidence type="ECO:0000256" key="12">
    <source>
        <dbReference type="ARBA" id="ARBA00023136"/>
    </source>
</evidence>
<dbReference type="InterPro" id="IPR002401">
    <property type="entry name" value="Cyt_P450_E_grp-I"/>
</dbReference>
<evidence type="ECO:0000256" key="4">
    <source>
        <dbReference type="ARBA" id="ARBA00010617"/>
    </source>
</evidence>
<proteinExistence type="inferred from homology"/>
<dbReference type="FunFam" id="1.10.630.10:FF:000097">
    <property type="entry name" value="Cytochrome P-450 19"/>
    <property type="match status" value="1"/>
</dbReference>
<evidence type="ECO:0000256" key="10">
    <source>
        <dbReference type="ARBA" id="ARBA00023004"/>
    </source>
</evidence>
<evidence type="ECO:0000256" key="6">
    <source>
        <dbReference type="ARBA" id="ARBA00022692"/>
    </source>
</evidence>
<dbReference type="GO" id="GO:0016705">
    <property type="term" value="F:oxidoreductase activity, acting on paired donors, with incorporation or reduction of molecular oxygen"/>
    <property type="evidence" value="ECO:0007669"/>
    <property type="project" value="InterPro"/>
</dbReference>
<evidence type="ECO:0000313" key="17">
    <source>
        <dbReference type="Proteomes" id="UP001165190"/>
    </source>
</evidence>
<keyword evidence="9 14" id="KW-0560">Oxidoreductase</keyword>
<evidence type="ECO:0000256" key="8">
    <source>
        <dbReference type="ARBA" id="ARBA00022989"/>
    </source>
</evidence>
<dbReference type="OrthoDB" id="2789670at2759"/>
<dbReference type="PANTHER" id="PTHR47944:SF5">
    <property type="entry name" value="CYTOCHROME P450 71A1-LIKE"/>
    <property type="match status" value="1"/>
</dbReference>
<evidence type="ECO:0000256" key="9">
    <source>
        <dbReference type="ARBA" id="ARBA00023002"/>
    </source>
</evidence>
<evidence type="ECO:0000313" key="16">
    <source>
        <dbReference type="EMBL" id="GMJ07288.1"/>
    </source>
</evidence>
<feature type="binding site" description="axial binding residue" evidence="13">
    <location>
        <position position="456"/>
    </location>
    <ligand>
        <name>heme</name>
        <dbReference type="ChEBI" id="CHEBI:30413"/>
    </ligand>
    <ligandPart>
        <name>Fe</name>
        <dbReference type="ChEBI" id="CHEBI:18248"/>
    </ligandPart>
</feature>
<keyword evidence="5 13" id="KW-0349">Heme</keyword>
<comment type="cofactor">
    <cofactor evidence="1 13">
        <name>heme</name>
        <dbReference type="ChEBI" id="CHEBI:30413"/>
    </cofactor>
</comment>
<keyword evidence="8 15" id="KW-1133">Transmembrane helix</keyword>
<dbReference type="InterPro" id="IPR017972">
    <property type="entry name" value="Cyt_P450_CS"/>
</dbReference>
<dbReference type="AlphaFoldDB" id="A0A9W7J6K2"/>
<dbReference type="SUPFAM" id="SSF48264">
    <property type="entry name" value="Cytochrome P450"/>
    <property type="match status" value="1"/>
</dbReference>
<keyword evidence="17" id="KW-1185">Reference proteome</keyword>
<name>A0A9W7J6K2_HIBTR</name>
<dbReference type="Pfam" id="PF00067">
    <property type="entry name" value="p450"/>
    <property type="match status" value="1"/>
</dbReference>